<dbReference type="InterPro" id="IPR019987">
    <property type="entry name" value="GTP-bd_ribosome_bio_YsxC"/>
</dbReference>
<evidence type="ECO:0000256" key="4">
    <source>
        <dbReference type="ARBA" id="ARBA00022723"/>
    </source>
</evidence>
<evidence type="ECO:0000256" key="2">
    <source>
        <dbReference type="ARBA" id="ARBA00009638"/>
    </source>
</evidence>
<evidence type="ECO:0000256" key="10">
    <source>
        <dbReference type="HAMAP-Rule" id="MF_00321"/>
    </source>
</evidence>
<dbReference type="SMR" id="A0AAC9T0S2"/>
<keyword evidence="6" id="KW-0460">Magnesium</keyword>
<dbReference type="Proteomes" id="UP000197054">
    <property type="component" value="Chromosome"/>
</dbReference>
<dbReference type="GeneID" id="29672535"/>
<gene>
    <name evidence="10" type="primary">engB</name>
    <name evidence="12" type="ORF">CEG42_01725</name>
</gene>
<dbReference type="PROSITE" id="PS51706">
    <property type="entry name" value="G_ENGB"/>
    <property type="match status" value="1"/>
</dbReference>
<evidence type="ECO:0000256" key="6">
    <source>
        <dbReference type="ARBA" id="ARBA00022842"/>
    </source>
</evidence>
<evidence type="ECO:0000256" key="1">
    <source>
        <dbReference type="ARBA" id="ARBA00001946"/>
    </source>
</evidence>
<feature type="domain" description="EngB-type G" evidence="11">
    <location>
        <begin position="18"/>
        <end position="187"/>
    </location>
</feature>
<dbReference type="GO" id="GO:0046872">
    <property type="term" value="F:metal ion binding"/>
    <property type="evidence" value="ECO:0007669"/>
    <property type="project" value="UniProtKB-KW"/>
</dbReference>
<evidence type="ECO:0000256" key="8">
    <source>
        <dbReference type="ARBA" id="ARBA00023210"/>
    </source>
</evidence>
<dbReference type="NCBIfam" id="TIGR03598">
    <property type="entry name" value="GTPase_YsxC"/>
    <property type="match status" value="1"/>
</dbReference>
<dbReference type="PANTHER" id="PTHR11649">
    <property type="entry name" value="MSS1/TRME-RELATED GTP-BINDING PROTEIN"/>
    <property type="match status" value="1"/>
</dbReference>
<keyword evidence="3 10" id="KW-0132">Cell division</keyword>
<dbReference type="GO" id="GO:0000917">
    <property type="term" value="P:division septum assembly"/>
    <property type="evidence" value="ECO:0007669"/>
    <property type="project" value="UniProtKB-KW"/>
</dbReference>
<keyword evidence="8 10" id="KW-0717">Septation</keyword>
<keyword evidence="5 10" id="KW-0547">Nucleotide-binding</keyword>
<evidence type="ECO:0000313" key="12">
    <source>
        <dbReference type="EMBL" id="ASD29947.1"/>
    </source>
</evidence>
<dbReference type="OMA" id="AKVDQCP"/>
<keyword evidence="9 10" id="KW-0131">Cell cycle</keyword>
<dbReference type="CDD" id="cd01876">
    <property type="entry name" value="YihA_EngB"/>
    <property type="match status" value="1"/>
</dbReference>
<accession>A0AAC9T0S2</accession>
<dbReference type="Pfam" id="PF01926">
    <property type="entry name" value="MMR_HSR1"/>
    <property type="match status" value="1"/>
</dbReference>
<evidence type="ECO:0000313" key="13">
    <source>
        <dbReference type="Proteomes" id="UP000197054"/>
    </source>
</evidence>
<dbReference type="GO" id="GO:0005525">
    <property type="term" value="F:GTP binding"/>
    <property type="evidence" value="ECO:0007669"/>
    <property type="project" value="UniProtKB-UniRule"/>
</dbReference>
<keyword evidence="7 10" id="KW-0342">GTP-binding</keyword>
<dbReference type="Gene3D" id="3.40.50.300">
    <property type="entry name" value="P-loop containing nucleotide triphosphate hydrolases"/>
    <property type="match status" value="1"/>
</dbReference>
<evidence type="ECO:0000259" key="11">
    <source>
        <dbReference type="PROSITE" id="PS51706"/>
    </source>
</evidence>
<evidence type="ECO:0000256" key="7">
    <source>
        <dbReference type="ARBA" id="ARBA00023134"/>
    </source>
</evidence>
<comment type="similarity">
    <text evidence="2 10">Belongs to the TRAFAC class TrmE-Era-EngA-EngB-Septin-like GTPase superfamily. EngB GTPase family.</text>
</comment>
<dbReference type="InterPro" id="IPR006073">
    <property type="entry name" value="GTP-bd"/>
</dbReference>
<evidence type="ECO:0000256" key="3">
    <source>
        <dbReference type="ARBA" id="ARBA00022618"/>
    </source>
</evidence>
<comment type="function">
    <text evidence="10">Necessary for normal cell division and for the maintenance of normal septation.</text>
</comment>
<dbReference type="HAMAP" id="MF_00321">
    <property type="entry name" value="GTPase_EngB"/>
    <property type="match status" value="1"/>
</dbReference>
<dbReference type="EMBL" id="CP021991">
    <property type="protein sequence ID" value="ASD29947.1"/>
    <property type="molecule type" value="Genomic_DNA"/>
</dbReference>
<organism evidence="12 13">
    <name type="scientific">Ureaplasma parvum</name>
    <name type="common">Ureaplasma urealyticum biotype 1</name>
    <dbReference type="NCBI Taxonomy" id="134821"/>
    <lineage>
        <taxon>Bacteria</taxon>
        <taxon>Bacillati</taxon>
        <taxon>Mycoplasmatota</taxon>
        <taxon>Mycoplasmoidales</taxon>
        <taxon>Mycoplasmoidaceae</taxon>
        <taxon>Ureaplasma</taxon>
    </lineage>
</organism>
<dbReference type="InterPro" id="IPR005225">
    <property type="entry name" value="Small_GTP-bd"/>
</dbReference>
<proteinExistence type="inferred from homology"/>
<dbReference type="GO" id="GO:0005829">
    <property type="term" value="C:cytosol"/>
    <property type="evidence" value="ECO:0007669"/>
    <property type="project" value="TreeGrafter"/>
</dbReference>
<sequence>MAKFIKSAHYFDQYPIDKQFEICVIGRSNVGKSSLINALANKKIARTSNTPGRTQLVNFFDFNNFRLVDLPGYGFAKVSKEKQTDLAAIIDQYLGYRQNLCAVFQICDINVLTNDDVEMSRYFENQKYAHFVVLNKLDKVNKSYFNNNKHKIAKFLNISTDRLLCVSAQNNINIITLFALMKKVVIQAKQEKILSKKEEKMSSEEEIK</sequence>
<dbReference type="RefSeq" id="WP_006688825.1">
    <property type="nucleotide sequence ID" value="NZ_CAUPLA010000002.1"/>
</dbReference>
<evidence type="ECO:0000256" key="9">
    <source>
        <dbReference type="ARBA" id="ARBA00023306"/>
    </source>
</evidence>
<dbReference type="AlphaFoldDB" id="A0AAC9T0S2"/>
<protein>
    <recommendedName>
        <fullName evidence="10">Probable GTP-binding protein EngB</fullName>
    </recommendedName>
</protein>
<keyword evidence="4" id="KW-0479">Metal-binding</keyword>
<dbReference type="NCBIfam" id="TIGR00231">
    <property type="entry name" value="small_GTP"/>
    <property type="match status" value="1"/>
</dbReference>
<dbReference type="PANTHER" id="PTHR11649:SF13">
    <property type="entry name" value="ENGB-TYPE G DOMAIN-CONTAINING PROTEIN"/>
    <property type="match status" value="1"/>
</dbReference>
<dbReference type="SUPFAM" id="SSF52540">
    <property type="entry name" value="P-loop containing nucleoside triphosphate hydrolases"/>
    <property type="match status" value="1"/>
</dbReference>
<dbReference type="InterPro" id="IPR030393">
    <property type="entry name" value="G_ENGB_dom"/>
</dbReference>
<evidence type="ECO:0000256" key="5">
    <source>
        <dbReference type="ARBA" id="ARBA00022741"/>
    </source>
</evidence>
<comment type="cofactor">
    <cofactor evidence="1">
        <name>Mg(2+)</name>
        <dbReference type="ChEBI" id="CHEBI:18420"/>
    </cofactor>
</comment>
<dbReference type="InterPro" id="IPR027417">
    <property type="entry name" value="P-loop_NTPase"/>
</dbReference>
<name>A0AAC9T0S2_UREPR</name>
<reference evidence="12 13" key="1">
    <citation type="submission" date="2017-06" db="EMBL/GenBank/DDBJ databases">
        <title>Genome Sequencing and Comparative Genomics Analysis of Five Ureaplasma Urealyticums with Different Drug Resistance.</title>
        <authorList>
            <person name="Ma L."/>
            <person name="Jia T."/>
        </authorList>
    </citation>
    <scope>NUCLEOTIDE SEQUENCE [LARGE SCALE GENOMIC DNA]</scope>
    <source>
        <strain evidence="13">hebnu uu3</strain>
    </source>
</reference>